<name>A0AAN6P4G2_9PEZI</name>
<evidence type="ECO:0000313" key="3">
    <source>
        <dbReference type="Proteomes" id="UP001303222"/>
    </source>
</evidence>
<dbReference type="EMBL" id="MU859076">
    <property type="protein sequence ID" value="KAK3955467.1"/>
    <property type="molecule type" value="Genomic_DNA"/>
</dbReference>
<comment type="caution">
    <text evidence="2">The sequence shown here is derived from an EMBL/GenBank/DDBJ whole genome shotgun (WGS) entry which is preliminary data.</text>
</comment>
<keyword evidence="3" id="KW-1185">Reference proteome</keyword>
<evidence type="ECO:0000256" key="1">
    <source>
        <dbReference type="SAM" id="MobiDB-lite"/>
    </source>
</evidence>
<dbReference type="Proteomes" id="UP001303222">
    <property type="component" value="Unassembled WGS sequence"/>
</dbReference>
<accession>A0AAN6P4G2</accession>
<evidence type="ECO:0000313" key="2">
    <source>
        <dbReference type="EMBL" id="KAK3955467.1"/>
    </source>
</evidence>
<reference evidence="2" key="2">
    <citation type="submission" date="2023-06" db="EMBL/GenBank/DDBJ databases">
        <authorList>
            <consortium name="Lawrence Berkeley National Laboratory"/>
            <person name="Mondo S.J."/>
            <person name="Hensen N."/>
            <person name="Bonometti L."/>
            <person name="Westerberg I."/>
            <person name="Brannstrom I.O."/>
            <person name="Guillou S."/>
            <person name="Cros-Aarteil S."/>
            <person name="Calhoun S."/>
            <person name="Haridas S."/>
            <person name="Kuo A."/>
            <person name="Pangilinan J."/>
            <person name="Riley R."/>
            <person name="Labutti K."/>
            <person name="Andreopoulos B."/>
            <person name="Lipzen A."/>
            <person name="Chen C."/>
            <person name="Yanf M."/>
            <person name="Daum C."/>
            <person name="Ng V."/>
            <person name="Clum A."/>
            <person name="Steindorff A."/>
            <person name="Ohm R."/>
            <person name="Martin F."/>
            <person name="Silar P."/>
            <person name="Natvig D."/>
            <person name="Lalanne C."/>
            <person name="Gautier V."/>
            <person name="Ament-Velasquez S.L."/>
            <person name="Kruys A."/>
            <person name="Hutchinson M.I."/>
            <person name="Powell A.J."/>
            <person name="Barry K."/>
            <person name="Miller A.N."/>
            <person name="Grigoriev I.V."/>
            <person name="Debuchy R."/>
            <person name="Gladieux P."/>
            <person name="Thoren M.H."/>
            <person name="Johannesson H."/>
        </authorList>
    </citation>
    <scope>NUCLEOTIDE SEQUENCE</scope>
    <source>
        <strain evidence="2">CBS 626.80</strain>
    </source>
</reference>
<proteinExistence type="predicted"/>
<feature type="region of interest" description="Disordered" evidence="1">
    <location>
        <begin position="1"/>
        <end position="45"/>
    </location>
</feature>
<evidence type="ECO:0008006" key="4">
    <source>
        <dbReference type="Google" id="ProtNLM"/>
    </source>
</evidence>
<gene>
    <name evidence="2" type="ORF">QBC32DRAFT_39670</name>
</gene>
<sequence>MSDMDSKKANTKADTSSGSGTGTNKGPSTGASSDTSNKPSTQATQTCNCNTTGSCTCAPGQCACPNCPNPSAAFKQSKAKDDEWTIV</sequence>
<feature type="compositionally biased region" description="Polar residues" evidence="1">
    <location>
        <begin position="31"/>
        <end position="40"/>
    </location>
</feature>
<reference evidence="2" key="1">
    <citation type="journal article" date="2023" name="Mol. Phylogenet. Evol.">
        <title>Genome-scale phylogeny and comparative genomics of the fungal order Sordariales.</title>
        <authorList>
            <person name="Hensen N."/>
            <person name="Bonometti L."/>
            <person name="Westerberg I."/>
            <person name="Brannstrom I.O."/>
            <person name="Guillou S."/>
            <person name="Cros-Aarteil S."/>
            <person name="Calhoun S."/>
            <person name="Haridas S."/>
            <person name="Kuo A."/>
            <person name="Mondo S."/>
            <person name="Pangilinan J."/>
            <person name="Riley R."/>
            <person name="LaButti K."/>
            <person name="Andreopoulos B."/>
            <person name="Lipzen A."/>
            <person name="Chen C."/>
            <person name="Yan M."/>
            <person name="Daum C."/>
            <person name="Ng V."/>
            <person name="Clum A."/>
            <person name="Steindorff A."/>
            <person name="Ohm R.A."/>
            <person name="Martin F."/>
            <person name="Silar P."/>
            <person name="Natvig D.O."/>
            <person name="Lalanne C."/>
            <person name="Gautier V."/>
            <person name="Ament-Velasquez S.L."/>
            <person name="Kruys A."/>
            <person name="Hutchinson M.I."/>
            <person name="Powell A.J."/>
            <person name="Barry K."/>
            <person name="Miller A.N."/>
            <person name="Grigoriev I.V."/>
            <person name="Debuchy R."/>
            <person name="Gladieux P."/>
            <person name="Hiltunen Thoren M."/>
            <person name="Johannesson H."/>
        </authorList>
    </citation>
    <scope>NUCLEOTIDE SEQUENCE</scope>
    <source>
        <strain evidence="2">CBS 626.80</strain>
    </source>
</reference>
<organism evidence="2 3">
    <name type="scientific">Pseudoneurospora amorphoporcata</name>
    <dbReference type="NCBI Taxonomy" id="241081"/>
    <lineage>
        <taxon>Eukaryota</taxon>
        <taxon>Fungi</taxon>
        <taxon>Dikarya</taxon>
        <taxon>Ascomycota</taxon>
        <taxon>Pezizomycotina</taxon>
        <taxon>Sordariomycetes</taxon>
        <taxon>Sordariomycetidae</taxon>
        <taxon>Sordariales</taxon>
        <taxon>Sordariaceae</taxon>
        <taxon>Pseudoneurospora</taxon>
    </lineage>
</organism>
<dbReference type="AlphaFoldDB" id="A0AAN6P4G2"/>
<protein>
    <recommendedName>
        <fullName evidence="4">Metallothionein</fullName>
    </recommendedName>
</protein>
<feature type="compositionally biased region" description="Low complexity" evidence="1">
    <location>
        <begin position="15"/>
        <end position="30"/>
    </location>
</feature>